<reference evidence="3 4" key="1">
    <citation type="submission" date="2020-08" db="EMBL/GenBank/DDBJ databases">
        <title>Sequencing the genomes of 1000 actinobacteria strains.</title>
        <authorList>
            <person name="Klenk H.-P."/>
        </authorList>
    </citation>
    <scope>NUCLEOTIDE SEQUENCE [LARGE SCALE GENOMIC DNA]</scope>
    <source>
        <strain evidence="3 4">DSM 45886</strain>
    </source>
</reference>
<feature type="compositionally biased region" description="Low complexity" evidence="1">
    <location>
        <begin position="291"/>
        <end position="300"/>
    </location>
</feature>
<evidence type="ECO:0000313" key="3">
    <source>
        <dbReference type="EMBL" id="MBB4962428.1"/>
    </source>
</evidence>
<dbReference type="Proteomes" id="UP000578819">
    <property type="component" value="Unassembled WGS sequence"/>
</dbReference>
<keyword evidence="2" id="KW-0812">Transmembrane</keyword>
<evidence type="ECO:0000256" key="1">
    <source>
        <dbReference type="SAM" id="MobiDB-lite"/>
    </source>
</evidence>
<feature type="transmembrane region" description="Helical" evidence="2">
    <location>
        <begin position="224"/>
        <end position="243"/>
    </location>
</feature>
<sequence>MTTVANLDPISVEVTPGEEAGCLLEIRNDGSIVESYVVEVVGDVAAWTTVEPSVVSVYPGTSERVSVHFRPPRSAQVPAGELPYALRVVPTEHPEDLTVPEGTVHVLPFVDTTAEIVPRTSKGRWGAQHEVAIDNRSNTPVQVALTATDPDDRLRFRTQPENLTINPGQAAFVKLRVKPRRMLWRGHPVTLPFQVVVTPDDAPPAALDAATVQPPILPNNLGRLLAALVVLLLLLTGLWFALLRPAVKTAAKEATQEQLAPIAQKANEANEKAQKAVEAAGPGGANGGAGRPTPTAAPSVAPTPPLPGVPPGAQAFARRLQTTTGTGASRTDQYTVPSRRTFVLTDIFLQNPQGDEGRLDLVVDGTVVLTVALNNFRDLDYHMVSPIEVPAGRVISMRVTCQRAGAPLAGTGGGGQCRDFALLSGYHRTVASSPTP</sequence>
<gene>
    <name evidence="3" type="ORF">FHR38_006161</name>
</gene>
<organism evidence="3 4">
    <name type="scientific">Micromonospora polyrhachis</name>
    <dbReference type="NCBI Taxonomy" id="1282883"/>
    <lineage>
        <taxon>Bacteria</taxon>
        <taxon>Bacillati</taxon>
        <taxon>Actinomycetota</taxon>
        <taxon>Actinomycetes</taxon>
        <taxon>Micromonosporales</taxon>
        <taxon>Micromonosporaceae</taxon>
        <taxon>Micromonospora</taxon>
    </lineage>
</organism>
<feature type="region of interest" description="Disordered" evidence="1">
    <location>
        <begin position="275"/>
        <end position="301"/>
    </location>
</feature>
<comment type="caution">
    <text evidence="3">The sequence shown here is derived from an EMBL/GenBank/DDBJ whole genome shotgun (WGS) entry which is preliminary data.</text>
</comment>
<evidence type="ECO:0000256" key="2">
    <source>
        <dbReference type="SAM" id="Phobius"/>
    </source>
</evidence>
<dbReference type="AlphaFoldDB" id="A0A7W7SWT8"/>
<evidence type="ECO:0000313" key="4">
    <source>
        <dbReference type="Proteomes" id="UP000578819"/>
    </source>
</evidence>
<name>A0A7W7SWT8_9ACTN</name>
<dbReference type="EMBL" id="JACHJW010000001">
    <property type="protein sequence ID" value="MBB4962428.1"/>
    <property type="molecule type" value="Genomic_DNA"/>
</dbReference>
<accession>A0A7W7SWT8</accession>
<keyword evidence="2" id="KW-0472">Membrane</keyword>
<protein>
    <recommendedName>
        <fullName evidence="5">Hydrolytic protein</fullName>
    </recommendedName>
</protein>
<keyword evidence="4" id="KW-1185">Reference proteome</keyword>
<evidence type="ECO:0008006" key="5">
    <source>
        <dbReference type="Google" id="ProtNLM"/>
    </source>
</evidence>
<proteinExistence type="predicted"/>
<feature type="compositionally biased region" description="Gly residues" evidence="1">
    <location>
        <begin position="281"/>
        <end position="290"/>
    </location>
</feature>
<dbReference type="RefSeq" id="WP_184538619.1">
    <property type="nucleotide sequence ID" value="NZ_JACHJW010000001.1"/>
</dbReference>
<keyword evidence="2" id="KW-1133">Transmembrane helix</keyword>